<comment type="caution">
    <text evidence="8">The sequence shown here is derived from an EMBL/GenBank/DDBJ whole genome shotgun (WGS) entry which is preliminary data.</text>
</comment>
<dbReference type="PROSITE" id="PS00924">
    <property type="entry name" value="ASP_GLU_RACEMASE_2"/>
    <property type="match status" value="1"/>
</dbReference>
<dbReference type="InterPro" id="IPR004391">
    <property type="entry name" value="Glu_race"/>
</dbReference>
<evidence type="ECO:0000256" key="1">
    <source>
        <dbReference type="ARBA" id="ARBA00001602"/>
    </source>
</evidence>
<dbReference type="InterPro" id="IPR018187">
    <property type="entry name" value="Asp/Glu_racemase_AS_1"/>
</dbReference>
<sequence>MDSGVGGLSIAAHIRKTCPDTPLFYLADNGAFPYGDKDEGWLVDRVVKLAYQLVNQYPIKLLVLGCNTASTVVLPALRKALSIPVVGVVPAIKPAAALSLSGHIGLLATPGTVNRSYTDQLISDHAARCQVTRVGSTEVVRLAEDKLAGIPVDLTRLKQAVSPLFESETLDTVVLGCTHFPLLRDELEKIQPRNIHWVDSGAAIARRVAMLLSQTPAQCLAGKNAVQSDLLFLTQALSKEASLMKSFRHNGFSQLVILEHETHCSSGF</sequence>
<evidence type="ECO:0000256" key="3">
    <source>
        <dbReference type="ARBA" id="ARBA00022960"/>
    </source>
</evidence>
<feature type="binding site" evidence="7">
    <location>
        <begin position="2"/>
        <end position="3"/>
    </location>
    <ligand>
        <name>substrate</name>
    </ligand>
</feature>
<gene>
    <name evidence="7" type="primary">murI</name>
    <name evidence="8" type="ORF">BTA35_0212240</name>
</gene>
<dbReference type="GO" id="GO:0009252">
    <property type="term" value="P:peptidoglycan biosynthetic process"/>
    <property type="evidence" value="ECO:0007669"/>
    <property type="project" value="UniProtKB-UniRule"/>
</dbReference>
<evidence type="ECO:0000256" key="6">
    <source>
        <dbReference type="ARBA" id="ARBA00023316"/>
    </source>
</evidence>
<dbReference type="FunFam" id="3.40.50.1860:FF:000001">
    <property type="entry name" value="Glutamate racemase"/>
    <property type="match status" value="1"/>
</dbReference>
<keyword evidence="5 7" id="KW-0413">Isomerase</keyword>
<dbReference type="GO" id="GO:0071555">
    <property type="term" value="P:cell wall organization"/>
    <property type="evidence" value="ECO:0007669"/>
    <property type="project" value="UniProtKB-KW"/>
</dbReference>
<comment type="function">
    <text evidence="7">Provides the (R)-glutamate required for cell wall biosynthesis.</text>
</comment>
<keyword evidence="3 7" id="KW-0133">Cell shape</keyword>
<organism evidence="8 9">
    <name type="scientific">Oceanospirillum linum</name>
    <dbReference type="NCBI Taxonomy" id="966"/>
    <lineage>
        <taxon>Bacteria</taxon>
        <taxon>Pseudomonadati</taxon>
        <taxon>Pseudomonadota</taxon>
        <taxon>Gammaproteobacteria</taxon>
        <taxon>Oceanospirillales</taxon>
        <taxon>Oceanospirillaceae</taxon>
        <taxon>Oceanospirillum</taxon>
    </lineage>
</organism>
<dbReference type="InterPro" id="IPR033134">
    <property type="entry name" value="Asp/Glu_racemase_AS_2"/>
</dbReference>
<comment type="similarity">
    <text evidence="7">Belongs to the aspartate/glutamate racemases family.</text>
</comment>
<dbReference type="EC" id="5.1.1.3" evidence="2 7"/>
<accession>A0A1T1HA54</accession>
<evidence type="ECO:0000256" key="7">
    <source>
        <dbReference type="HAMAP-Rule" id="MF_00258"/>
    </source>
</evidence>
<evidence type="ECO:0000256" key="4">
    <source>
        <dbReference type="ARBA" id="ARBA00022984"/>
    </source>
</evidence>
<keyword evidence="6 7" id="KW-0961">Cell wall biogenesis/degradation</keyword>
<feature type="binding site" evidence="7">
    <location>
        <begin position="34"/>
        <end position="35"/>
    </location>
    <ligand>
        <name>substrate</name>
    </ligand>
</feature>
<dbReference type="Pfam" id="PF01177">
    <property type="entry name" value="Asp_Glu_race"/>
    <property type="match status" value="1"/>
</dbReference>
<name>A0A1T1HA54_OCELI</name>
<dbReference type="AlphaFoldDB" id="A0A1T1HA54"/>
<dbReference type="UniPathway" id="UPA00219"/>
<feature type="binding site" evidence="7">
    <location>
        <begin position="67"/>
        <end position="68"/>
    </location>
    <ligand>
        <name>substrate</name>
    </ligand>
</feature>
<feature type="active site" description="Proton donor/acceptor" evidence="7">
    <location>
        <position position="66"/>
    </location>
</feature>
<dbReference type="InterPro" id="IPR015942">
    <property type="entry name" value="Asp/Glu/hydantoin_racemase"/>
</dbReference>
<keyword evidence="4 7" id="KW-0573">Peptidoglycan synthesis</keyword>
<dbReference type="PANTHER" id="PTHR21198:SF2">
    <property type="entry name" value="GLUTAMATE RACEMASE"/>
    <property type="match status" value="1"/>
</dbReference>
<proteinExistence type="inferred from homology"/>
<reference evidence="8" key="1">
    <citation type="submission" date="2017-02" db="EMBL/GenBank/DDBJ databases">
        <title>Draft Genome Sequence of the Salt Water Bacterium Oceanospirillum linum ATCC 11336.</title>
        <authorList>
            <person name="Trachtenberg A.M."/>
            <person name="Carney J.G."/>
            <person name="Linnane J.D."/>
            <person name="Rheaume B.A."/>
            <person name="Pitts N.L."/>
            <person name="Mykles D.L."/>
            <person name="Maclea K.S."/>
        </authorList>
    </citation>
    <scope>NUCLEOTIDE SEQUENCE [LARGE SCALE GENOMIC DNA]</scope>
    <source>
        <strain evidence="8">ATCC 11336</strain>
    </source>
</reference>
<dbReference type="Proteomes" id="UP000190064">
    <property type="component" value="Unassembled WGS sequence"/>
</dbReference>
<keyword evidence="9" id="KW-1185">Reference proteome</keyword>
<dbReference type="GO" id="GO:0008360">
    <property type="term" value="P:regulation of cell shape"/>
    <property type="evidence" value="ECO:0007669"/>
    <property type="project" value="UniProtKB-KW"/>
</dbReference>
<dbReference type="EMBL" id="MTSD02000005">
    <property type="protein sequence ID" value="OOV86739.1"/>
    <property type="molecule type" value="Genomic_DNA"/>
</dbReference>
<dbReference type="Gene3D" id="3.40.50.1860">
    <property type="match status" value="2"/>
</dbReference>
<dbReference type="NCBIfam" id="TIGR00067">
    <property type="entry name" value="glut_race"/>
    <property type="match status" value="1"/>
</dbReference>
<dbReference type="HAMAP" id="MF_00258">
    <property type="entry name" value="Glu_racemase"/>
    <property type="match status" value="1"/>
</dbReference>
<evidence type="ECO:0000313" key="8">
    <source>
        <dbReference type="EMBL" id="OOV86739.1"/>
    </source>
</evidence>
<evidence type="ECO:0000256" key="2">
    <source>
        <dbReference type="ARBA" id="ARBA00013090"/>
    </source>
</evidence>
<feature type="binding site" evidence="7">
    <location>
        <begin position="178"/>
        <end position="179"/>
    </location>
    <ligand>
        <name>substrate</name>
    </ligand>
</feature>
<dbReference type="PANTHER" id="PTHR21198">
    <property type="entry name" value="GLUTAMATE RACEMASE"/>
    <property type="match status" value="1"/>
</dbReference>
<dbReference type="PROSITE" id="PS00923">
    <property type="entry name" value="ASP_GLU_RACEMASE_1"/>
    <property type="match status" value="1"/>
</dbReference>
<dbReference type="InterPro" id="IPR001920">
    <property type="entry name" value="Asp/Glu_race"/>
</dbReference>
<dbReference type="STRING" id="966.BTA35_0212240"/>
<protein>
    <recommendedName>
        <fullName evidence="2 7">Glutamate racemase</fullName>
        <ecNumber evidence="2 7">5.1.1.3</ecNumber>
    </recommendedName>
</protein>
<evidence type="ECO:0000256" key="5">
    <source>
        <dbReference type="ARBA" id="ARBA00023235"/>
    </source>
</evidence>
<comment type="pathway">
    <text evidence="7">Cell wall biogenesis; peptidoglycan biosynthesis.</text>
</comment>
<feature type="active site" description="Proton donor/acceptor" evidence="7">
    <location>
        <position position="177"/>
    </location>
</feature>
<comment type="catalytic activity">
    <reaction evidence="1 7">
        <text>L-glutamate = D-glutamate</text>
        <dbReference type="Rhea" id="RHEA:12813"/>
        <dbReference type="ChEBI" id="CHEBI:29985"/>
        <dbReference type="ChEBI" id="CHEBI:29986"/>
        <dbReference type="EC" id="5.1.1.3"/>
    </reaction>
</comment>
<evidence type="ECO:0000313" key="9">
    <source>
        <dbReference type="Proteomes" id="UP000190064"/>
    </source>
</evidence>
<dbReference type="SUPFAM" id="SSF53681">
    <property type="entry name" value="Aspartate/glutamate racemase"/>
    <property type="match status" value="2"/>
</dbReference>
<dbReference type="GO" id="GO:0008881">
    <property type="term" value="F:glutamate racemase activity"/>
    <property type="evidence" value="ECO:0007669"/>
    <property type="project" value="UniProtKB-UniRule"/>
</dbReference>